<dbReference type="PANTHER" id="PTHR36510:SF1">
    <property type="entry name" value="GLUTAMATE--CYSTEINE LIGASE 2-RELATED"/>
    <property type="match status" value="1"/>
</dbReference>
<dbReference type="NCBIfam" id="TIGR02050">
    <property type="entry name" value="gshA_cyan_rel"/>
    <property type="match status" value="1"/>
</dbReference>
<accession>A0ABY7A8D3</accession>
<evidence type="ECO:0000256" key="4">
    <source>
        <dbReference type="HAMAP-Rule" id="MF_01609"/>
    </source>
</evidence>
<proteinExistence type="inferred from homology"/>
<name>A0ABY7A8D3_9PSED</name>
<dbReference type="InterPro" id="IPR014746">
    <property type="entry name" value="Gln_synth/guanido_kin_cat_dom"/>
</dbReference>
<evidence type="ECO:0000256" key="1">
    <source>
        <dbReference type="ARBA" id="ARBA00022598"/>
    </source>
</evidence>
<dbReference type="InterPro" id="IPR050141">
    <property type="entry name" value="GCL_type2/YbdK_subfam"/>
</dbReference>
<dbReference type="GO" id="GO:0016874">
    <property type="term" value="F:ligase activity"/>
    <property type="evidence" value="ECO:0007669"/>
    <property type="project" value="UniProtKB-KW"/>
</dbReference>
<gene>
    <name evidence="5" type="ORF">OU419_14295</name>
</gene>
<dbReference type="SUPFAM" id="SSF55931">
    <property type="entry name" value="Glutamine synthetase/guanido kinase"/>
    <property type="match status" value="1"/>
</dbReference>
<evidence type="ECO:0000313" key="5">
    <source>
        <dbReference type="EMBL" id="WAI52368.1"/>
    </source>
</evidence>
<comment type="function">
    <text evidence="4">ATP-dependent carboxylate-amine ligase which exhibits weak glutamate--cysteine ligase activity.</text>
</comment>
<sequence length="374" mass="42291">MPALARFGIEEECFLLDRSTLDIVRDVPLGFLHACRGVLGEEVIGEIFDCQIELVSPVFRQLADAGRYLADRRRRLAAIAQAHELETLCVAAHPFTRLHRQRPAVRPRYQRLIAQQAGVAGESLLCGLHVHVEVKGFDRVQLMNRLLPWLPLLLALSGSSPFWGGRDTGLASHRQAMCGEWPRMGPPPHFHDESQWRRYVALLLEHRLMDEAGHTWWIIRPSARYPTLELRIPDACPRIDDALCIAGLFRLLVAQARWGEDIAAPEWQRALLLENLWQARRHGCTGSFLVERNRCVSALDWLRLAEKTCAGQADAGSRRIFMQARRIIKQGNSADRQLRVYRAARNAGAGSAKALRCVVEHLLAENRRPPGDTD</sequence>
<dbReference type="NCBIfam" id="NF010039">
    <property type="entry name" value="PRK13515.1"/>
    <property type="match status" value="1"/>
</dbReference>
<keyword evidence="2 4" id="KW-0547">Nucleotide-binding</keyword>
<keyword evidence="1 4" id="KW-0436">Ligase</keyword>
<dbReference type="EMBL" id="CP113432">
    <property type="protein sequence ID" value="WAI52368.1"/>
    <property type="molecule type" value="Genomic_DNA"/>
</dbReference>
<dbReference type="InterPro" id="IPR006336">
    <property type="entry name" value="GCS2"/>
</dbReference>
<dbReference type="InterPro" id="IPR011793">
    <property type="entry name" value="YbdK"/>
</dbReference>
<comment type="similarity">
    <text evidence="4">Belongs to the glutamate--cysteine ligase type 2 family. YbdK subfamily.</text>
</comment>
<dbReference type="Pfam" id="PF04107">
    <property type="entry name" value="GCS2"/>
    <property type="match status" value="1"/>
</dbReference>
<keyword evidence="3 4" id="KW-0067">ATP-binding</keyword>
<dbReference type="PANTHER" id="PTHR36510">
    <property type="entry name" value="GLUTAMATE--CYSTEINE LIGASE 2-RELATED"/>
    <property type="match status" value="1"/>
</dbReference>
<keyword evidence="6" id="KW-1185">Reference proteome</keyword>
<dbReference type="HAMAP" id="MF_01609">
    <property type="entry name" value="Glu_cys_ligase_2"/>
    <property type="match status" value="1"/>
</dbReference>
<evidence type="ECO:0000256" key="3">
    <source>
        <dbReference type="ARBA" id="ARBA00022840"/>
    </source>
</evidence>
<reference evidence="5" key="1">
    <citation type="submission" date="2022-11" db="EMBL/GenBank/DDBJ databases">
        <title>Pseudomonas triclosanedens sp. nov., a triclosan degrader isolated from activated sludge.</title>
        <authorList>
            <person name="Yin Y."/>
            <person name="Lu Z."/>
        </authorList>
    </citation>
    <scope>NUCLEOTIDE SEQUENCE</scope>
    <source>
        <strain evidence="5">ZM23</strain>
    </source>
</reference>
<evidence type="ECO:0000256" key="2">
    <source>
        <dbReference type="ARBA" id="ARBA00022741"/>
    </source>
</evidence>
<dbReference type="Proteomes" id="UP001163624">
    <property type="component" value="Chromosome"/>
</dbReference>
<organism evidence="5 6">
    <name type="scientific">Pseudomonas triclosanedens</name>
    <dbReference type="NCBI Taxonomy" id="2961893"/>
    <lineage>
        <taxon>Bacteria</taxon>
        <taxon>Pseudomonadati</taxon>
        <taxon>Pseudomonadota</taxon>
        <taxon>Gammaproteobacteria</taxon>
        <taxon>Pseudomonadales</taxon>
        <taxon>Pseudomonadaceae</taxon>
        <taxon>Pseudomonas</taxon>
    </lineage>
</organism>
<evidence type="ECO:0000313" key="6">
    <source>
        <dbReference type="Proteomes" id="UP001163624"/>
    </source>
</evidence>
<protein>
    <recommendedName>
        <fullName evidence="4">Putative glutamate--cysteine ligase 2</fullName>
        <ecNumber evidence="4">6.3.2.2</ecNumber>
    </recommendedName>
    <alternativeName>
        <fullName evidence="4">Gamma-glutamylcysteine synthetase 2</fullName>
        <shortName evidence="4">GCS 2</shortName>
        <shortName evidence="4">Gamma-GCS 2</shortName>
    </alternativeName>
</protein>
<comment type="catalytic activity">
    <reaction evidence="4">
        <text>L-cysteine + L-glutamate + ATP = gamma-L-glutamyl-L-cysteine + ADP + phosphate + H(+)</text>
        <dbReference type="Rhea" id="RHEA:13285"/>
        <dbReference type="ChEBI" id="CHEBI:15378"/>
        <dbReference type="ChEBI" id="CHEBI:29985"/>
        <dbReference type="ChEBI" id="CHEBI:30616"/>
        <dbReference type="ChEBI" id="CHEBI:35235"/>
        <dbReference type="ChEBI" id="CHEBI:43474"/>
        <dbReference type="ChEBI" id="CHEBI:58173"/>
        <dbReference type="ChEBI" id="CHEBI:456216"/>
        <dbReference type="EC" id="6.3.2.2"/>
    </reaction>
</comment>
<dbReference type="Gene3D" id="3.30.590.20">
    <property type="match status" value="1"/>
</dbReference>
<dbReference type="RefSeq" id="WP_254476526.1">
    <property type="nucleotide sequence ID" value="NZ_CP113432.1"/>
</dbReference>
<dbReference type="EC" id="6.3.2.2" evidence="4"/>